<feature type="domain" description="3-oxo-5-alpha-steroid 4-dehydrogenase C-terminal" evidence="13">
    <location>
        <begin position="171"/>
        <end position="319"/>
    </location>
</feature>
<dbReference type="GO" id="GO:0007548">
    <property type="term" value="P:sex differentiation"/>
    <property type="evidence" value="ECO:0007669"/>
    <property type="project" value="UniProtKB-KW"/>
</dbReference>
<evidence type="ECO:0000256" key="2">
    <source>
        <dbReference type="ARBA" id="ARBA00007742"/>
    </source>
</evidence>
<evidence type="ECO:0000256" key="6">
    <source>
        <dbReference type="ARBA" id="ARBA00022989"/>
    </source>
</evidence>
<comment type="caution">
    <text evidence="14">The sequence shown here is derived from an EMBL/GenBank/DDBJ whole genome shotgun (WGS) entry which is preliminary data.</text>
</comment>
<feature type="transmembrane region" description="Helical" evidence="12">
    <location>
        <begin position="269"/>
        <end position="289"/>
    </location>
</feature>
<keyword evidence="6 12" id="KW-1133">Transmembrane helix</keyword>
<dbReference type="EMBL" id="JAGTTL010000027">
    <property type="protein sequence ID" value="KAK6300260.1"/>
    <property type="molecule type" value="Genomic_DNA"/>
</dbReference>
<protein>
    <recommendedName>
        <fullName evidence="3">3-oxo-5alpha-steroid 4-dehydrogenase (NADP(+))</fullName>
        <ecNumber evidence="3">1.3.1.22</ecNumber>
    </recommendedName>
</protein>
<evidence type="ECO:0000313" key="14">
    <source>
        <dbReference type="EMBL" id="KAK6300260.1"/>
    </source>
</evidence>
<dbReference type="GO" id="GO:0047751">
    <property type="term" value="F:3-oxo-5-alpha-steroid 4-dehydrogenase (NADP+) activity"/>
    <property type="evidence" value="ECO:0007669"/>
    <property type="project" value="UniProtKB-EC"/>
</dbReference>
<dbReference type="AlphaFoldDB" id="A0AAN8QCR1"/>
<sequence length="319" mass="35800">MRASRYFKGEELGVVSVPFPFTHQQYTDGGYSVPLTKRGDRGSFAGHEDLKEEKEKKRREGEGDNNGVQGECDPLPQLGVHRRWGGVSPSAGPGPRTQYGRYVTRMGPQGGPALPSWPVPPGAAFFPGAHAPSALSTDTQPSLGKDLLLWTFCLHYFQRTFIYSLLTKGRPSPLYIVFSAVVFCTVNGFLQGHYMLHCATYDDAWQTDIRLGTGLLMFFLGMAINIHSDHILLNLRTPGEVVYKIPKGGMFEYVSGANFFGEILEWCGYALATWSLPTFSFALFTMCSIGPRAYHHHRYYQEKFEDYPRSRKAVIPFIF</sequence>
<evidence type="ECO:0000256" key="4">
    <source>
        <dbReference type="ARBA" id="ARBA00022692"/>
    </source>
</evidence>
<comment type="similarity">
    <text evidence="2">Belongs to the steroid 5-alpha reductase family.</text>
</comment>
<evidence type="ECO:0000256" key="10">
    <source>
        <dbReference type="ARBA" id="ARBA00049397"/>
    </source>
</evidence>
<feature type="compositionally biased region" description="Basic and acidic residues" evidence="11">
    <location>
        <begin position="37"/>
        <end position="62"/>
    </location>
</feature>
<organism evidence="14 15">
    <name type="scientific">Coregonus suidteri</name>
    <dbReference type="NCBI Taxonomy" id="861788"/>
    <lineage>
        <taxon>Eukaryota</taxon>
        <taxon>Metazoa</taxon>
        <taxon>Chordata</taxon>
        <taxon>Craniata</taxon>
        <taxon>Vertebrata</taxon>
        <taxon>Euteleostomi</taxon>
        <taxon>Actinopterygii</taxon>
        <taxon>Neopterygii</taxon>
        <taxon>Teleostei</taxon>
        <taxon>Protacanthopterygii</taxon>
        <taxon>Salmoniformes</taxon>
        <taxon>Salmonidae</taxon>
        <taxon>Coregoninae</taxon>
        <taxon>Coregonus</taxon>
    </lineage>
</organism>
<dbReference type="FunFam" id="1.20.120.1630:FF:000002">
    <property type="entry name" value="Steroid 5 alpha-reductase 1"/>
    <property type="match status" value="1"/>
</dbReference>
<name>A0AAN8QCR1_9TELE</name>
<dbReference type="InterPro" id="IPR039357">
    <property type="entry name" value="SRD5A/TECR"/>
</dbReference>
<keyword evidence="8 12" id="KW-0472">Membrane</keyword>
<dbReference type="Pfam" id="PF02544">
    <property type="entry name" value="Steroid_dh"/>
    <property type="match status" value="1"/>
</dbReference>
<dbReference type="PANTHER" id="PTHR10556:SF37">
    <property type="entry name" value="3-OXO-5-ALPHA-STEROID 4-DEHYDROGENASE 2"/>
    <property type="match status" value="1"/>
</dbReference>
<comment type="catalytic activity">
    <reaction evidence="9">
        <text>5alpha-pregnane-3,20-dione + NADP(+) = progesterone + NADPH + H(+)</text>
        <dbReference type="Rhea" id="RHEA:21952"/>
        <dbReference type="ChEBI" id="CHEBI:15378"/>
        <dbReference type="ChEBI" id="CHEBI:17026"/>
        <dbReference type="ChEBI" id="CHEBI:28952"/>
        <dbReference type="ChEBI" id="CHEBI:57783"/>
        <dbReference type="ChEBI" id="CHEBI:58349"/>
        <dbReference type="EC" id="1.3.1.22"/>
    </reaction>
    <physiologicalReaction direction="right-to-left" evidence="9">
        <dbReference type="Rhea" id="RHEA:21954"/>
    </physiologicalReaction>
</comment>
<evidence type="ECO:0000256" key="5">
    <source>
        <dbReference type="ARBA" id="ARBA00022928"/>
    </source>
</evidence>
<dbReference type="PANTHER" id="PTHR10556">
    <property type="entry name" value="3-OXO-5-ALPHA-STEROID 4-DEHYDROGENASE"/>
    <property type="match status" value="1"/>
</dbReference>
<evidence type="ECO:0000256" key="3">
    <source>
        <dbReference type="ARBA" id="ARBA00012049"/>
    </source>
</evidence>
<evidence type="ECO:0000256" key="8">
    <source>
        <dbReference type="ARBA" id="ARBA00023136"/>
    </source>
</evidence>
<feature type="transmembrane region" description="Helical" evidence="12">
    <location>
        <begin position="172"/>
        <end position="190"/>
    </location>
</feature>
<comment type="catalytic activity">
    <reaction evidence="10">
        <text>17beta-hydroxy-5alpha-androstan-3-one + NADP(+) = testosterone + NADPH + H(+)</text>
        <dbReference type="Rhea" id="RHEA:50820"/>
        <dbReference type="ChEBI" id="CHEBI:15378"/>
        <dbReference type="ChEBI" id="CHEBI:16330"/>
        <dbReference type="ChEBI" id="CHEBI:17347"/>
        <dbReference type="ChEBI" id="CHEBI:57783"/>
        <dbReference type="ChEBI" id="CHEBI:58349"/>
        <dbReference type="EC" id="1.3.1.22"/>
    </reaction>
    <physiologicalReaction direction="right-to-left" evidence="10">
        <dbReference type="Rhea" id="RHEA:50822"/>
    </physiologicalReaction>
</comment>
<evidence type="ECO:0000256" key="12">
    <source>
        <dbReference type="SAM" id="Phobius"/>
    </source>
</evidence>
<keyword evidence="15" id="KW-1185">Reference proteome</keyword>
<evidence type="ECO:0000259" key="13">
    <source>
        <dbReference type="Pfam" id="PF02544"/>
    </source>
</evidence>
<dbReference type="EC" id="1.3.1.22" evidence="3"/>
<keyword evidence="4 12" id="KW-0812">Transmembrane</keyword>
<accession>A0AAN8QCR1</accession>
<dbReference type="Gene3D" id="1.20.120.1630">
    <property type="match status" value="1"/>
</dbReference>
<evidence type="ECO:0000256" key="9">
    <source>
        <dbReference type="ARBA" id="ARBA00048292"/>
    </source>
</evidence>
<keyword evidence="7" id="KW-0560">Oxidoreductase</keyword>
<gene>
    <name evidence="14" type="ORF">J4Q44_G00283580</name>
</gene>
<reference evidence="14 15" key="1">
    <citation type="submission" date="2021-04" db="EMBL/GenBank/DDBJ databases">
        <authorList>
            <person name="De Guttry C."/>
            <person name="Zahm M."/>
            <person name="Klopp C."/>
            <person name="Cabau C."/>
            <person name="Louis A."/>
            <person name="Berthelot C."/>
            <person name="Parey E."/>
            <person name="Roest Crollius H."/>
            <person name="Montfort J."/>
            <person name="Robinson-Rechavi M."/>
            <person name="Bucao C."/>
            <person name="Bouchez O."/>
            <person name="Gislard M."/>
            <person name="Lluch J."/>
            <person name="Milhes M."/>
            <person name="Lampietro C."/>
            <person name="Lopez Roques C."/>
            <person name="Donnadieu C."/>
            <person name="Braasch I."/>
            <person name="Desvignes T."/>
            <person name="Postlethwait J."/>
            <person name="Bobe J."/>
            <person name="Wedekind C."/>
            <person name="Guiguen Y."/>
        </authorList>
    </citation>
    <scope>NUCLEOTIDE SEQUENCE [LARGE SCALE GENOMIC DNA]</scope>
    <source>
        <strain evidence="14">Cs_M1</strain>
        <tissue evidence="14">Blood</tissue>
    </source>
</reference>
<comment type="subcellular location">
    <subcellularLocation>
        <location evidence="1">Microsome membrane</location>
        <topology evidence="1">Multi-pass membrane protein</topology>
    </subcellularLocation>
</comment>
<keyword evidence="5" id="KW-0726">Sexual differentiation</keyword>
<dbReference type="GO" id="GO:0006702">
    <property type="term" value="P:androgen biosynthetic process"/>
    <property type="evidence" value="ECO:0007669"/>
    <property type="project" value="UniProtKB-ARBA"/>
</dbReference>
<evidence type="ECO:0000313" key="15">
    <source>
        <dbReference type="Proteomes" id="UP001356427"/>
    </source>
</evidence>
<dbReference type="Proteomes" id="UP001356427">
    <property type="component" value="Unassembled WGS sequence"/>
</dbReference>
<proteinExistence type="inferred from homology"/>
<evidence type="ECO:0000256" key="1">
    <source>
        <dbReference type="ARBA" id="ARBA00004154"/>
    </source>
</evidence>
<evidence type="ECO:0000256" key="11">
    <source>
        <dbReference type="SAM" id="MobiDB-lite"/>
    </source>
</evidence>
<dbReference type="PROSITE" id="PS50244">
    <property type="entry name" value="S5A_REDUCTASE"/>
    <property type="match status" value="1"/>
</dbReference>
<feature type="region of interest" description="Disordered" evidence="11">
    <location>
        <begin position="19"/>
        <end position="75"/>
    </location>
</feature>
<evidence type="ECO:0000256" key="7">
    <source>
        <dbReference type="ARBA" id="ARBA00023002"/>
    </source>
</evidence>
<dbReference type="InterPro" id="IPR001104">
    <property type="entry name" value="3-oxo-5_a-steroid_4-DH_C"/>
</dbReference>
<feature type="transmembrane region" description="Helical" evidence="12">
    <location>
        <begin position="211"/>
        <end position="228"/>
    </location>
</feature>
<keyword evidence="5" id="KW-0221">Differentiation</keyword>